<dbReference type="EMBL" id="CP009928">
    <property type="protein sequence ID" value="AKK74454.1"/>
    <property type="molecule type" value="Genomic_DNA"/>
</dbReference>
<organism evidence="1 2">
    <name type="scientific">Chryseobacterium gallinarum</name>
    <dbReference type="NCBI Taxonomy" id="1324352"/>
    <lineage>
        <taxon>Bacteria</taxon>
        <taxon>Pseudomonadati</taxon>
        <taxon>Bacteroidota</taxon>
        <taxon>Flavobacteriia</taxon>
        <taxon>Flavobacteriales</taxon>
        <taxon>Weeksellaceae</taxon>
        <taxon>Chryseobacterium group</taxon>
        <taxon>Chryseobacterium</taxon>
    </lineage>
</organism>
<sequence>MKKLFFLLLSCIAFGQNIELLKKIHHGDKTLPDLVANELFPGYKLVGNYKAEPTVFYEYLPDTSTENDLIEYHKNGAIDKRIETTFQDYDTTYVFRSIKANCNIILSLWKKEINPKQEYEDIRLGFTYENKENKIYYYFTHNGENTCSITNKKLFIE</sequence>
<protein>
    <submittedName>
        <fullName evidence="1">Uncharacterized protein</fullName>
    </submittedName>
</protein>
<dbReference type="AlphaFoldDB" id="A0A0G3M6C0"/>
<dbReference type="STRING" id="1324352.OK18_19175"/>
<reference evidence="1 2" key="1">
    <citation type="submission" date="2014-11" db="EMBL/GenBank/DDBJ databases">
        <authorList>
            <person name="Park G.-S."/>
            <person name="Hong S.-J."/>
            <person name="Jung B.K."/>
            <person name="Khan A.R."/>
            <person name="Kwak Y."/>
            <person name="Shin J.-H."/>
        </authorList>
    </citation>
    <scope>NUCLEOTIDE SEQUENCE [LARGE SCALE GENOMIC DNA]</scope>
    <source>
        <strain evidence="1 2">DSM 27622</strain>
    </source>
</reference>
<name>A0A0G3M6C0_CHRGL</name>
<dbReference type="Proteomes" id="UP000035213">
    <property type="component" value="Chromosome"/>
</dbReference>
<proteinExistence type="predicted"/>
<dbReference type="KEGG" id="cgn:OK18_19175"/>
<evidence type="ECO:0000313" key="1">
    <source>
        <dbReference type="EMBL" id="AKK74454.1"/>
    </source>
</evidence>
<gene>
    <name evidence="1" type="ORF">OK18_19175</name>
</gene>
<dbReference type="OrthoDB" id="1340494at2"/>
<dbReference type="RefSeq" id="WP_053329050.1">
    <property type="nucleotide sequence ID" value="NZ_CP009928.1"/>
</dbReference>
<evidence type="ECO:0000313" key="2">
    <source>
        <dbReference type="Proteomes" id="UP000035213"/>
    </source>
</evidence>
<accession>A0A0G3M6C0</accession>
<dbReference type="PATRIC" id="fig|1324352.5.peg.4027"/>